<organism evidence="1 2">
    <name type="scientific">Folsomia candida</name>
    <name type="common">Springtail</name>
    <dbReference type="NCBI Taxonomy" id="158441"/>
    <lineage>
        <taxon>Eukaryota</taxon>
        <taxon>Metazoa</taxon>
        <taxon>Ecdysozoa</taxon>
        <taxon>Arthropoda</taxon>
        <taxon>Hexapoda</taxon>
        <taxon>Collembola</taxon>
        <taxon>Entomobryomorpha</taxon>
        <taxon>Isotomoidea</taxon>
        <taxon>Isotomidae</taxon>
        <taxon>Proisotominae</taxon>
        <taxon>Folsomia</taxon>
    </lineage>
</organism>
<dbReference type="SUPFAM" id="SSF52540">
    <property type="entry name" value="P-loop containing nucleoside triphosphate hydrolases"/>
    <property type="match status" value="1"/>
</dbReference>
<evidence type="ECO:0000313" key="1">
    <source>
        <dbReference type="EMBL" id="OXA40451.1"/>
    </source>
</evidence>
<dbReference type="OrthoDB" id="18798at2759"/>
<name>A0A226D727_FOLCA</name>
<dbReference type="InterPro" id="IPR027417">
    <property type="entry name" value="P-loop_NTPase"/>
</dbReference>
<dbReference type="Proteomes" id="UP000198287">
    <property type="component" value="Unassembled WGS sequence"/>
</dbReference>
<keyword evidence="2" id="KW-1185">Reference proteome</keyword>
<gene>
    <name evidence="1" type="ORF">Fcan01_24821</name>
</gene>
<comment type="caution">
    <text evidence="1">The sequence shown here is derived from an EMBL/GenBank/DDBJ whole genome shotgun (WGS) entry which is preliminary data.</text>
</comment>
<proteinExistence type="predicted"/>
<dbReference type="EMBL" id="LNIX01000033">
    <property type="protein sequence ID" value="OXA40451.1"/>
    <property type="molecule type" value="Genomic_DNA"/>
</dbReference>
<reference evidence="1 2" key="1">
    <citation type="submission" date="2015-12" db="EMBL/GenBank/DDBJ databases">
        <title>The genome of Folsomia candida.</title>
        <authorList>
            <person name="Faddeeva A."/>
            <person name="Derks M.F."/>
            <person name="Anvar Y."/>
            <person name="Smit S."/>
            <person name="Van Straalen N."/>
            <person name="Roelofs D."/>
        </authorList>
    </citation>
    <scope>NUCLEOTIDE SEQUENCE [LARGE SCALE GENOMIC DNA]</scope>
    <source>
        <strain evidence="1 2">VU population</strain>
        <tissue evidence="1">Whole body</tissue>
    </source>
</reference>
<evidence type="ECO:0000313" key="2">
    <source>
        <dbReference type="Proteomes" id="UP000198287"/>
    </source>
</evidence>
<dbReference type="AlphaFoldDB" id="A0A226D727"/>
<accession>A0A226D727</accession>
<dbReference type="Gene3D" id="3.40.50.300">
    <property type="entry name" value="P-loop containing nucleotide triphosphate hydrolases"/>
    <property type="match status" value="1"/>
</dbReference>
<sequence>MYSHEEEKGGKAPTISGPAIGKQRIAVFGQHDVGKSDLLYRQTLAISHGSSLDIEIVDISTSFVDGAECIERKTFPVEELYRADGFIIVNSITDRSSFETAMQALIFHMNNFICFLIVIKIEKINFLRFGVSRF</sequence>
<protein>
    <submittedName>
        <fullName evidence="1">Ras-related and estrogen-regulated growth inhibitor-like protein</fullName>
    </submittedName>
</protein>